<dbReference type="InterPro" id="IPR016195">
    <property type="entry name" value="Pol/histidinol_Pase-like"/>
</dbReference>
<gene>
    <name evidence="2" type="ORF">HNR50_002764</name>
</gene>
<dbReference type="CDD" id="cd07432">
    <property type="entry name" value="PHP_HisPPase"/>
    <property type="match status" value="1"/>
</dbReference>
<dbReference type="InterPro" id="IPR003141">
    <property type="entry name" value="Pol/His_phosphatase_N"/>
</dbReference>
<feature type="domain" description="Polymerase/histidinol phosphatase N-terminal" evidence="1">
    <location>
        <begin position="5"/>
        <end position="73"/>
    </location>
</feature>
<sequence>MILKCDLHIHSCLSPCGSLEMSPSEIVKTALEKGLDVIAVADHNTALNSPAIEKLCRGTALTPLFAIEATSSEEFHSLCLFPTAERAVSFGQMLYENLVSLPNNPEKFGDQVYVDENDNILGELEKYLTGGAVSFSSDRLLELVHREGGLFIPAHIDRAAFSLTSQLGFIPPDPYDALEITNWPPPEGVGNLPLICDSDAHYPEDMGKRFFYLESPDKTAEAILLAIKQGRTRLSIAK</sequence>
<dbReference type="SMART" id="SM00481">
    <property type="entry name" value="POLIIIAc"/>
    <property type="match status" value="1"/>
</dbReference>
<accession>A0A841RCH2</accession>
<dbReference type="PANTHER" id="PTHR42924">
    <property type="entry name" value="EXONUCLEASE"/>
    <property type="match status" value="1"/>
</dbReference>
<dbReference type="InterPro" id="IPR052018">
    <property type="entry name" value="PHP_domain"/>
</dbReference>
<evidence type="ECO:0000313" key="3">
    <source>
        <dbReference type="Proteomes" id="UP000587760"/>
    </source>
</evidence>
<dbReference type="GO" id="GO:0035312">
    <property type="term" value="F:5'-3' DNA exonuclease activity"/>
    <property type="evidence" value="ECO:0007669"/>
    <property type="project" value="TreeGrafter"/>
</dbReference>
<dbReference type="Pfam" id="PF02811">
    <property type="entry name" value="PHP"/>
    <property type="match status" value="1"/>
</dbReference>
<dbReference type="InterPro" id="IPR004013">
    <property type="entry name" value="PHP_dom"/>
</dbReference>
<proteinExistence type="predicted"/>
<dbReference type="AlphaFoldDB" id="A0A841RCH2"/>
<dbReference type="RefSeq" id="WP_184747336.1">
    <property type="nucleotide sequence ID" value="NZ_JACHGJ010000005.1"/>
</dbReference>
<protein>
    <recommendedName>
        <fullName evidence="1">Polymerase/histidinol phosphatase N-terminal domain-containing protein</fullName>
    </recommendedName>
</protein>
<comment type="caution">
    <text evidence="2">The sequence shown here is derived from an EMBL/GenBank/DDBJ whole genome shotgun (WGS) entry which is preliminary data.</text>
</comment>
<dbReference type="Proteomes" id="UP000587760">
    <property type="component" value="Unassembled WGS sequence"/>
</dbReference>
<reference evidence="2 3" key="1">
    <citation type="submission" date="2020-08" db="EMBL/GenBank/DDBJ databases">
        <title>Genomic Encyclopedia of Type Strains, Phase IV (KMG-IV): sequencing the most valuable type-strain genomes for metagenomic binning, comparative biology and taxonomic classification.</title>
        <authorList>
            <person name="Goeker M."/>
        </authorList>
    </citation>
    <scope>NUCLEOTIDE SEQUENCE [LARGE SCALE GENOMIC DNA]</scope>
    <source>
        <strain evidence="2 3">DSM 2461</strain>
    </source>
</reference>
<evidence type="ECO:0000313" key="2">
    <source>
        <dbReference type="EMBL" id="MBB6481091.1"/>
    </source>
</evidence>
<dbReference type="SUPFAM" id="SSF89550">
    <property type="entry name" value="PHP domain-like"/>
    <property type="match status" value="1"/>
</dbReference>
<evidence type="ECO:0000259" key="1">
    <source>
        <dbReference type="SMART" id="SM00481"/>
    </source>
</evidence>
<dbReference type="GO" id="GO:0004534">
    <property type="term" value="F:5'-3' RNA exonuclease activity"/>
    <property type="evidence" value="ECO:0007669"/>
    <property type="project" value="TreeGrafter"/>
</dbReference>
<dbReference type="Pfam" id="PF13263">
    <property type="entry name" value="PHP_C"/>
    <property type="match status" value="1"/>
</dbReference>
<organism evidence="2 3">
    <name type="scientific">Spirochaeta isovalerica</name>
    <dbReference type="NCBI Taxonomy" id="150"/>
    <lineage>
        <taxon>Bacteria</taxon>
        <taxon>Pseudomonadati</taxon>
        <taxon>Spirochaetota</taxon>
        <taxon>Spirochaetia</taxon>
        <taxon>Spirochaetales</taxon>
        <taxon>Spirochaetaceae</taxon>
        <taxon>Spirochaeta</taxon>
    </lineage>
</organism>
<dbReference type="PANTHER" id="PTHR42924:SF3">
    <property type="entry name" value="POLYMERASE_HISTIDINOL PHOSPHATASE N-TERMINAL DOMAIN-CONTAINING PROTEIN"/>
    <property type="match status" value="1"/>
</dbReference>
<keyword evidence="3" id="KW-1185">Reference proteome</keyword>
<dbReference type="EMBL" id="JACHGJ010000005">
    <property type="protein sequence ID" value="MBB6481091.1"/>
    <property type="molecule type" value="Genomic_DNA"/>
</dbReference>
<dbReference type="Gene3D" id="3.20.20.140">
    <property type="entry name" value="Metal-dependent hydrolases"/>
    <property type="match status" value="1"/>
</dbReference>
<name>A0A841RCH2_9SPIO</name>